<feature type="transmembrane region" description="Helical" evidence="5">
    <location>
        <begin position="7"/>
        <end position="29"/>
    </location>
</feature>
<evidence type="ECO:0000256" key="3">
    <source>
        <dbReference type="ARBA" id="ARBA00022989"/>
    </source>
</evidence>
<accession>A0A4R1HU80</accession>
<dbReference type="EMBL" id="SMFY01000003">
    <property type="protein sequence ID" value="TCK23479.1"/>
    <property type="molecule type" value="Genomic_DNA"/>
</dbReference>
<keyword evidence="3 5" id="KW-1133">Transmembrane helix</keyword>
<dbReference type="InterPro" id="IPR050739">
    <property type="entry name" value="MFP"/>
</dbReference>
<feature type="domain" description="Multidrug resistance protein MdtA-like barrel-sandwich hybrid" evidence="6">
    <location>
        <begin position="49"/>
        <end position="251"/>
    </location>
</feature>
<dbReference type="InterPro" id="IPR022275">
    <property type="entry name" value="NHPM_bacteriocin_SS_HylD"/>
</dbReference>
<comment type="caution">
    <text evidence="7">The sequence shown here is derived from an EMBL/GenBank/DDBJ whole genome shotgun (WGS) entry which is preliminary data.</text>
</comment>
<dbReference type="PANTHER" id="PTHR30386">
    <property type="entry name" value="MEMBRANE FUSION SUBUNIT OF EMRAB-TOLC MULTIDRUG EFFLUX PUMP"/>
    <property type="match status" value="1"/>
</dbReference>
<dbReference type="GO" id="GO:0016020">
    <property type="term" value="C:membrane"/>
    <property type="evidence" value="ECO:0007669"/>
    <property type="project" value="UniProtKB-SubCell"/>
</dbReference>
<dbReference type="AlphaFoldDB" id="A0A4R1HU80"/>
<evidence type="ECO:0000313" key="7">
    <source>
        <dbReference type="EMBL" id="TCK23479.1"/>
    </source>
</evidence>
<proteinExistence type="predicted"/>
<evidence type="ECO:0000256" key="5">
    <source>
        <dbReference type="SAM" id="Phobius"/>
    </source>
</evidence>
<dbReference type="Gene3D" id="2.40.50.100">
    <property type="match status" value="2"/>
</dbReference>
<organism evidence="7 8">
    <name type="scientific">Ancylobacter aquaticus</name>
    <dbReference type="NCBI Taxonomy" id="100"/>
    <lineage>
        <taxon>Bacteria</taxon>
        <taxon>Pseudomonadati</taxon>
        <taxon>Pseudomonadota</taxon>
        <taxon>Alphaproteobacteria</taxon>
        <taxon>Hyphomicrobiales</taxon>
        <taxon>Xanthobacteraceae</taxon>
        <taxon>Ancylobacter</taxon>
    </lineage>
</organism>
<keyword evidence="4 5" id="KW-0472">Membrane</keyword>
<evidence type="ECO:0000256" key="2">
    <source>
        <dbReference type="ARBA" id="ARBA00022692"/>
    </source>
</evidence>
<dbReference type="PRINTS" id="PR01490">
    <property type="entry name" value="RTXTOXIND"/>
</dbReference>
<dbReference type="InterPro" id="IPR058625">
    <property type="entry name" value="MdtA-like_BSH"/>
</dbReference>
<gene>
    <name evidence="7" type="ORF">EV667_3309</name>
</gene>
<protein>
    <submittedName>
        <fullName evidence="7">HlyD family secretion protein</fullName>
    </submittedName>
</protein>
<evidence type="ECO:0000313" key="8">
    <source>
        <dbReference type="Proteomes" id="UP000295030"/>
    </source>
</evidence>
<dbReference type="Proteomes" id="UP000295030">
    <property type="component" value="Unassembled WGS sequence"/>
</dbReference>
<reference evidence="7 8" key="1">
    <citation type="submission" date="2019-03" db="EMBL/GenBank/DDBJ databases">
        <title>Genomic Encyclopedia of Type Strains, Phase IV (KMG-IV): sequencing the most valuable type-strain genomes for metagenomic binning, comparative biology and taxonomic classification.</title>
        <authorList>
            <person name="Goeker M."/>
        </authorList>
    </citation>
    <scope>NUCLEOTIDE SEQUENCE [LARGE SCALE GENOMIC DNA]</scope>
    <source>
        <strain evidence="7 8">DSM 101</strain>
    </source>
</reference>
<dbReference type="NCBIfam" id="TIGR03794">
    <property type="entry name" value="NHLM_micro_HlyD"/>
    <property type="match status" value="1"/>
</dbReference>
<comment type="subcellular location">
    <subcellularLocation>
        <location evidence="1">Membrane</location>
        <topology evidence="1">Single-pass membrane protein</topology>
    </subcellularLocation>
</comment>
<name>A0A4R1HU80_ANCAQ</name>
<evidence type="ECO:0000256" key="4">
    <source>
        <dbReference type="ARBA" id="ARBA00023136"/>
    </source>
</evidence>
<keyword evidence="2 5" id="KW-0812">Transmembrane</keyword>
<evidence type="ECO:0000259" key="6">
    <source>
        <dbReference type="Pfam" id="PF25917"/>
    </source>
</evidence>
<dbReference type="PANTHER" id="PTHR30386:SF26">
    <property type="entry name" value="TRANSPORT PROTEIN COMB"/>
    <property type="match status" value="1"/>
</dbReference>
<evidence type="ECO:0000256" key="1">
    <source>
        <dbReference type="ARBA" id="ARBA00004167"/>
    </source>
</evidence>
<dbReference type="Pfam" id="PF25917">
    <property type="entry name" value="BSH_RND"/>
    <property type="match status" value="1"/>
</dbReference>
<dbReference type="OrthoDB" id="8439633at2"/>
<sequence length="401" mass="42747">MLRVVPSFAWVALAGLGIALVAAVAWSILSNAPLKVSGDGILLSPGGVADITTPSQGYLARLLVAPGDVVKAGQPVAVLDQPDLQSQLELKRLELEKLEDQKTRVSAFLSNEQKARDLLIKDREAGLRERIQSLRKLEATTSELLASQEALLERGLIVRERVLATRGQLHQTQADRLESESTLTQIATDEQLQTTRSHREGLEIDMRIAAADRDLSAMLVDFARKTRVTAPMDGVVVEQAANTGELIGAGSPILRMLPSGADETASLVNLVYVGRGEGKRIQPGMPAQIVPTTVRVQRDGFIRGTVTSVSAIPASREGMLRVLKNSTLVDQLTREGAPVAVTIALEVDPTTPTGYAWSSGKGPATPIAGGTMTTAQVVVGEIPIIALVIPSSEYLLTRLGL</sequence>
<keyword evidence="8" id="KW-1185">Reference proteome</keyword>